<evidence type="ECO:0000256" key="8">
    <source>
        <dbReference type="ARBA" id="ARBA00023209"/>
    </source>
</evidence>
<gene>
    <name evidence="10" type="primary">plsY</name>
    <name evidence="11" type="ORF">SAMN04489758_10126</name>
</gene>
<evidence type="ECO:0000256" key="9">
    <source>
        <dbReference type="ARBA" id="ARBA00023264"/>
    </source>
</evidence>
<keyword evidence="1 10" id="KW-1003">Cell membrane</keyword>
<comment type="catalytic activity">
    <reaction evidence="10">
        <text>an acyl phosphate + sn-glycerol 3-phosphate = a 1-acyl-sn-glycero-3-phosphate + phosphate</text>
        <dbReference type="Rhea" id="RHEA:34075"/>
        <dbReference type="ChEBI" id="CHEBI:43474"/>
        <dbReference type="ChEBI" id="CHEBI:57597"/>
        <dbReference type="ChEBI" id="CHEBI:57970"/>
        <dbReference type="ChEBI" id="CHEBI:59918"/>
        <dbReference type="EC" id="2.3.1.275"/>
    </reaction>
</comment>
<keyword evidence="6 10" id="KW-0443">Lipid metabolism</keyword>
<dbReference type="PANTHER" id="PTHR30309">
    <property type="entry name" value="INNER MEMBRANE PROTEIN YGIH"/>
    <property type="match status" value="1"/>
</dbReference>
<comment type="similarity">
    <text evidence="10">Belongs to the PlsY family.</text>
</comment>
<dbReference type="SMART" id="SM01207">
    <property type="entry name" value="G3P_acyltransf"/>
    <property type="match status" value="1"/>
</dbReference>
<dbReference type="GO" id="GO:0008654">
    <property type="term" value="P:phospholipid biosynthetic process"/>
    <property type="evidence" value="ECO:0007669"/>
    <property type="project" value="UniProtKB-UniRule"/>
</dbReference>
<dbReference type="HAMAP" id="MF_01043">
    <property type="entry name" value="PlsY"/>
    <property type="match status" value="1"/>
</dbReference>
<dbReference type="InterPro" id="IPR003811">
    <property type="entry name" value="G3P_acylTferase_PlsY"/>
</dbReference>
<evidence type="ECO:0000256" key="2">
    <source>
        <dbReference type="ARBA" id="ARBA00022516"/>
    </source>
</evidence>
<feature type="transmembrane region" description="Helical" evidence="10">
    <location>
        <begin position="113"/>
        <end position="136"/>
    </location>
</feature>
<reference evidence="12" key="1">
    <citation type="submission" date="2016-10" db="EMBL/GenBank/DDBJ databases">
        <authorList>
            <person name="Varghese N."/>
            <person name="Submissions S."/>
        </authorList>
    </citation>
    <scope>NUCLEOTIDE SEQUENCE [LARGE SCALE GENOMIC DNA]</scope>
    <source>
        <strain evidence="12">DSM 1551</strain>
    </source>
</reference>
<comment type="function">
    <text evidence="10">Catalyzes the transfer of an acyl group from acyl-phosphate (acyl-PO(4)) to glycerol-3-phosphate (G3P) to form lysophosphatidic acid (LPA). This enzyme utilizes acyl-phosphate as fatty acyl donor, but not acyl-CoA or acyl-ACP.</text>
</comment>
<comment type="subunit">
    <text evidence="10">Probably interacts with PlsX.</text>
</comment>
<evidence type="ECO:0000256" key="10">
    <source>
        <dbReference type="HAMAP-Rule" id="MF_01043"/>
    </source>
</evidence>
<keyword evidence="12" id="KW-1185">Reference proteome</keyword>
<dbReference type="AlphaFoldDB" id="A0A1I0BBK1"/>
<comment type="pathway">
    <text evidence="10">Lipid metabolism; phospholipid metabolism.</text>
</comment>
<keyword evidence="5 10" id="KW-1133">Transmembrane helix</keyword>
<protein>
    <recommendedName>
        <fullName evidence="10">Glycerol-3-phosphate acyltransferase</fullName>
    </recommendedName>
    <alternativeName>
        <fullName evidence="10">Acyl-PO4 G3P acyltransferase</fullName>
    </alternativeName>
    <alternativeName>
        <fullName evidence="10">Acyl-phosphate--glycerol-3-phosphate acyltransferase</fullName>
    </alternativeName>
    <alternativeName>
        <fullName evidence="10">G3P acyltransferase</fullName>
        <shortName evidence="10">GPAT</shortName>
        <ecNumber evidence="10">2.3.1.275</ecNumber>
    </alternativeName>
    <alternativeName>
        <fullName evidence="10">Lysophosphatidic acid synthase</fullName>
        <shortName evidence="10">LPA synthase</shortName>
    </alternativeName>
</protein>
<evidence type="ECO:0000256" key="6">
    <source>
        <dbReference type="ARBA" id="ARBA00023098"/>
    </source>
</evidence>
<feature type="transmembrane region" description="Helical" evidence="10">
    <location>
        <begin position="156"/>
        <end position="179"/>
    </location>
</feature>
<keyword evidence="11" id="KW-0012">Acyltransferase</keyword>
<evidence type="ECO:0000256" key="1">
    <source>
        <dbReference type="ARBA" id="ARBA00022475"/>
    </source>
</evidence>
<dbReference type="EMBL" id="FOIN01000001">
    <property type="protein sequence ID" value="SET03525.1"/>
    <property type="molecule type" value="Genomic_DNA"/>
</dbReference>
<sequence>MISIFLIILAYLYGSIPFALVIGRLFYKTDVRNYGSGNLGGTNTGRVLGKKAGVLVIILDASKALLVMFLTRYFCSLLSLNEDTPYICALFCVIGHCYPVFANFKGGKAVSTAIGYFIAVNPLGAILALVVFFIVLKISKYVSLSSVLASLSVLVATPFLDISLIGKLATAGIILLLVYRHCENLKRVKQGTESKISWM</sequence>
<dbReference type="PANTHER" id="PTHR30309:SF0">
    <property type="entry name" value="GLYCEROL-3-PHOSPHATE ACYLTRANSFERASE-RELATED"/>
    <property type="match status" value="1"/>
</dbReference>
<feature type="transmembrane region" description="Helical" evidence="10">
    <location>
        <begin position="84"/>
        <end position="101"/>
    </location>
</feature>
<dbReference type="NCBIfam" id="TIGR00023">
    <property type="entry name" value="glycerol-3-phosphate 1-O-acyltransferase PlsY"/>
    <property type="match status" value="1"/>
</dbReference>
<keyword evidence="9 10" id="KW-1208">Phospholipid metabolism</keyword>
<keyword evidence="8 10" id="KW-0594">Phospholipid biosynthesis</keyword>
<evidence type="ECO:0000313" key="12">
    <source>
        <dbReference type="Proteomes" id="UP000198558"/>
    </source>
</evidence>
<evidence type="ECO:0000256" key="5">
    <source>
        <dbReference type="ARBA" id="ARBA00022989"/>
    </source>
</evidence>
<keyword evidence="7 10" id="KW-0472">Membrane</keyword>
<evidence type="ECO:0000313" key="11">
    <source>
        <dbReference type="EMBL" id="SET03525.1"/>
    </source>
</evidence>
<keyword evidence="3 10" id="KW-0808">Transferase</keyword>
<dbReference type="GO" id="GO:0005886">
    <property type="term" value="C:plasma membrane"/>
    <property type="evidence" value="ECO:0007669"/>
    <property type="project" value="UniProtKB-SubCell"/>
</dbReference>
<keyword evidence="2 10" id="KW-0444">Lipid biosynthesis</keyword>
<dbReference type="Proteomes" id="UP000198558">
    <property type="component" value="Unassembled WGS sequence"/>
</dbReference>
<name>A0A1I0BBK1_9FIRM</name>
<keyword evidence="4 10" id="KW-0812">Transmembrane</keyword>
<evidence type="ECO:0000256" key="4">
    <source>
        <dbReference type="ARBA" id="ARBA00022692"/>
    </source>
</evidence>
<comment type="subcellular location">
    <subcellularLocation>
        <location evidence="10">Cell membrane</location>
        <topology evidence="10">Multi-pass membrane protein</topology>
    </subcellularLocation>
</comment>
<feature type="transmembrane region" description="Helical" evidence="10">
    <location>
        <begin position="52"/>
        <end position="72"/>
    </location>
</feature>
<accession>A0A1I0BBK1</accession>
<dbReference type="GO" id="GO:0043772">
    <property type="term" value="F:acyl-phosphate glycerol-3-phosphate acyltransferase activity"/>
    <property type="evidence" value="ECO:0007669"/>
    <property type="project" value="UniProtKB-UniRule"/>
</dbReference>
<dbReference type="EC" id="2.3.1.275" evidence="10"/>
<dbReference type="Pfam" id="PF02660">
    <property type="entry name" value="G3P_acyltransf"/>
    <property type="match status" value="1"/>
</dbReference>
<proteinExistence type="inferred from homology"/>
<dbReference type="UniPathway" id="UPA00085"/>
<organism evidence="11 12">
    <name type="scientific">Thomasclavelia cocleata</name>
    <dbReference type="NCBI Taxonomy" id="69824"/>
    <lineage>
        <taxon>Bacteria</taxon>
        <taxon>Bacillati</taxon>
        <taxon>Bacillota</taxon>
        <taxon>Erysipelotrichia</taxon>
        <taxon>Erysipelotrichales</taxon>
        <taxon>Coprobacillaceae</taxon>
        <taxon>Thomasclavelia</taxon>
    </lineage>
</organism>
<evidence type="ECO:0000256" key="3">
    <source>
        <dbReference type="ARBA" id="ARBA00022679"/>
    </source>
</evidence>
<feature type="transmembrane region" description="Helical" evidence="10">
    <location>
        <begin position="6"/>
        <end position="27"/>
    </location>
</feature>
<evidence type="ECO:0000256" key="7">
    <source>
        <dbReference type="ARBA" id="ARBA00023136"/>
    </source>
</evidence>